<accession>A0A9N8HJJ9</accession>
<protein>
    <recommendedName>
        <fullName evidence="3">YqgF/RNase H-like domain-containing protein</fullName>
    </recommendedName>
</protein>
<dbReference type="OrthoDB" id="43004at2759"/>
<comment type="caution">
    <text evidence="1">The sequence shown here is derived from an EMBL/GenBank/DDBJ whole genome shotgun (WGS) entry which is preliminary data.</text>
</comment>
<reference evidence="1" key="1">
    <citation type="submission" date="2020-06" db="EMBL/GenBank/DDBJ databases">
        <authorList>
            <consortium name="Plant Systems Biology data submission"/>
        </authorList>
    </citation>
    <scope>NUCLEOTIDE SEQUENCE</scope>
    <source>
        <strain evidence="1">D6</strain>
    </source>
</reference>
<sequence>MSATRVLRHPTKIASALDWKKASGAILALDVGADRIGLAVASHPAHGDSPIPLEPVTIHLETTSDNKRVLSPAVASQLKEIVSTYNVSSFVVSWPVQKEGRCGAPCGKVLHTLDSLVESSNVITDKRPFCLWDEHHQQPHEDEWGRNPIYGEPCLDKTLHKASEEQYHHESSSNVAVAVMDDFMKTQWPEIYQQREEQAQPMAQPQMSLEWLEHYEDTEAYMSVAV</sequence>
<gene>
    <name evidence="1" type="ORF">SEMRO_556_G165940.1</name>
</gene>
<evidence type="ECO:0000313" key="1">
    <source>
        <dbReference type="EMBL" id="CAB9512818.1"/>
    </source>
</evidence>
<dbReference type="Pfam" id="PF03652">
    <property type="entry name" value="RuvX"/>
    <property type="match status" value="1"/>
</dbReference>
<dbReference type="InterPro" id="IPR005227">
    <property type="entry name" value="YqgF"/>
</dbReference>
<evidence type="ECO:0008006" key="3">
    <source>
        <dbReference type="Google" id="ProtNLM"/>
    </source>
</evidence>
<dbReference type="EMBL" id="CAICTM010000555">
    <property type="protein sequence ID" value="CAB9512818.1"/>
    <property type="molecule type" value="Genomic_DNA"/>
</dbReference>
<dbReference type="SUPFAM" id="SSF53098">
    <property type="entry name" value="Ribonuclease H-like"/>
    <property type="match status" value="1"/>
</dbReference>
<dbReference type="InterPro" id="IPR012337">
    <property type="entry name" value="RNaseH-like_sf"/>
</dbReference>
<dbReference type="AlphaFoldDB" id="A0A9N8HJJ9"/>
<proteinExistence type="predicted"/>
<organism evidence="1 2">
    <name type="scientific">Seminavis robusta</name>
    <dbReference type="NCBI Taxonomy" id="568900"/>
    <lineage>
        <taxon>Eukaryota</taxon>
        <taxon>Sar</taxon>
        <taxon>Stramenopiles</taxon>
        <taxon>Ochrophyta</taxon>
        <taxon>Bacillariophyta</taxon>
        <taxon>Bacillariophyceae</taxon>
        <taxon>Bacillariophycidae</taxon>
        <taxon>Naviculales</taxon>
        <taxon>Naviculaceae</taxon>
        <taxon>Seminavis</taxon>
    </lineage>
</organism>
<keyword evidence="2" id="KW-1185">Reference proteome</keyword>
<name>A0A9N8HJJ9_9STRA</name>
<evidence type="ECO:0000313" key="2">
    <source>
        <dbReference type="Proteomes" id="UP001153069"/>
    </source>
</evidence>
<dbReference type="Proteomes" id="UP001153069">
    <property type="component" value="Unassembled WGS sequence"/>
</dbReference>
<dbReference type="InterPro" id="IPR037027">
    <property type="entry name" value="YqgF/RNaseH-like_dom_sf"/>
</dbReference>
<dbReference type="Gene3D" id="3.30.420.140">
    <property type="entry name" value="YqgF/RNase H-like domain"/>
    <property type="match status" value="1"/>
</dbReference>
<dbReference type="GO" id="GO:0006364">
    <property type="term" value="P:rRNA processing"/>
    <property type="evidence" value="ECO:0007669"/>
    <property type="project" value="InterPro"/>
</dbReference>